<comment type="caution">
    <text evidence="1">The sequence shown here is derived from an EMBL/GenBank/DDBJ whole genome shotgun (WGS) entry which is preliminary data.</text>
</comment>
<evidence type="ECO:0000313" key="1">
    <source>
        <dbReference type="EMBL" id="EEZ60460.1"/>
    </source>
</evidence>
<protein>
    <submittedName>
        <fullName evidence="1">Uncharacterized protein</fullName>
    </submittedName>
</protein>
<gene>
    <name evidence="1" type="ORF">HMPREF0762_01939</name>
</gene>
<dbReference type="HOGENOM" id="CLU_3296613_0_0_11"/>
<dbReference type="EMBL" id="ACUX02000019">
    <property type="protein sequence ID" value="EEZ60460.1"/>
    <property type="molecule type" value="Genomic_DNA"/>
</dbReference>
<dbReference type="AlphaFoldDB" id="D0WJB2"/>
<sequence>MSHGPFTSDLNIGKRLVTVSFRYRHGISDLRCKGSIRNMQ</sequence>
<evidence type="ECO:0000313" key="2">
    <source>
        <dbReference type="Proteomes" id="UP000006001"/>
    </source>
</evidence>
<reference evidence="1" key="1">
    <citation type="submission" date="2009-10" db="EMBL/GenBank/DDBJ databases">
        <authorList>
            <person name="Weinstock G."/>
            <person name="Sodergren E."/>
            <person name="Clifton S."/>
            <person name="Fulton L."/>
            <person name="Fulton B."/>
            <person name="Courtney L."/>
            <person name="Fronick C."/>
            <person name="Harrison M."/>
            <person name="Strong C."/>
            <person name="Farmer C."/>
            <person name="Delahaunty K."/>
            <person name="Markovic C."/>
            <person name="Hall O."/>
            <person name="Minx P."/>
            <person name="Tomlinson C."/>
            <person name="Mitreva M."/>
            <person name="Nelson J."/>
            <person name="Hou S."/>
            <person name="Wollam A."/>
            <person name="Pepin K.H."/>
            <person name="Johnson M."/>
            <person name="Bhonagiri V."/>
            <person name="Nash W.E."/>
            <person name="Warren W."/>
            <person name="Chinwalla A."/>
            <person name="Mardis E.R."/>
            <person name="Wilson R.K."/>
        </authorList>
    </citation>
    <scope>NUCLEOTIDE SEQUENCE [LARGE SCALE GENOMIC DNA]</scope>
    <source>
        <strain evidence="1">ATCC 700122</strain>
    </source>
</reference>
<accession>D0WJB2</accession>
<organism evidence="1 2">
    <name type="scientific">Slackia exigua (strain ATCC 700122 / DSM 15923 / CIP 105133 / JCM 11022 / KCTC 5966 / S-7)</name>
    <dbReference type="NCBI Taxonomy" id="649764"/>
    <lineage>
        <taxon>Bacteria</taxon>
        <taxon>Bacillati</taxon>
        <taxon>Actinomycetota</taxon>
        <taxon>Coriobacteriia</taxon>
        <taxon>Eggerthellales</taxon>
        <taxon>Eggerthellaceae</taxon>
        <taxon>Slackia</taxon>
    </lineage>
</organism>
<name>D0WJB2_SLAES</name>
<dbReference type="STRING" id="649764.HMPREF0762_01939"/>
<dbReference type="Proteomes" id="UP000006001">
    <property type="component" value="Unassembled WGS sequence"/>
</dbReference>
<keyword evidence="2" id="KW-1185">Reference proteome</keyword>
<proteinExistence type="predicted"/>